<feature type="region of interest" description="Disordered" evidence="1">
    <location>
        <begin position="1"/>
        <end position="46"/>
    </location>
</feature>
<accession>A0ABX2IYC5</accession>
<comment type="caution">
    <text evidence="3">The sequence shown here is derived from an EMBL/GenBank/DDBJ whole genome shotgun (WGS) entry which is preliminary data.</text>
</comment>
<feature type="transmembrane region" description="Helical" evidence="2">
    <location>
        <begin position="98"/>
        <end position="120"/>
    </location>
</feature>
<dbReference type="Proteomes" id="UP000777935">
    <property type="component" value="Unassembled WGS sequence"/>
</dbReference>
<keyword evidence="2" id="KW-0472">Membrane</keyword>
<name>A0ABX2IYC5_9RHOB</name>
<organism evidence="3 4">
    <name type="scientific">Parasulfitobacter algicola</name>
    <dbReference type="NCBI Taxonomy" id="2614809"/>
    <lineage>
        <taxon>Bacteria</taxon>
        <taxon>Pseudomonadati</taxon>
        <taxon>Pseudomonadota</taxon>
        <taxon>Alphaproteobacteria</taxon>
        <taxon>Rhodobacterales</taxon>
        <taxon>Roseobacteraceae</taxon>
        <taxon>Parasulfitobacter</taxon>
    </lineage>
</organism>
<protein>
    <submittedName>
        <fullName evidence="3">Uncharacterized protein</fullName>
    </submittedName>
</protein>
<dbReference type="EMBL" id="JABUFE010000011">
    <property type="protein sequence ID" value="NSX56290.1"/>
    <property type="molecule type" value="Genomic_DNA"/>
</dbReference>
<keyword evidence="2" id="KW-1133">Transmembrane helix</keyword>
<evidence type="ECO:0000256" key="1">
    <source>
        <dbReference type="SAM" id="MobiDB-lite"/>
    </source>
</evidence>
<feature type="compositionally biased region" description="Basic and acidic residues" evidence="1">
    <location>
        <begin position="26"/>
        <end position="39"/>
    </location>
</feature>
<sequence length="123" mass="14415">MTNGNKNDFQDRLNRIGPTHQAHQHVQVDDPKRLKQQKKDRQKRQSQIGFAIAIVVFPIFFLMYKTNWEAKVFDLLYEWQLYPQYSVDQPGGLNWDTAALSGIFGACIWVICYFIAGFFVRKV</sequence>
<keyword evidence="2" id="KW-0812">Transmembrane</keyword>
<evidence type="ECO:0000313" key="4">
    <source>
        <dbReference type="Proteomes" id="UP000777935"/>
    </source>
</evidence>
<keyword evidence="4" id="KW-1185">Reference proteome</keyword>
<evidence type="ECO:0000256" key="2">
    <source>
        <dbReference type="SAM" id="Phobius"/>
    </source>
</evidence>
<evidence type="ECO:0000313" key="3">
    <source>
        <dbReference type="EMBL" id="NSX56290.1"/>
    </source>
</evidence>
<dbReference type="RefSeq" id="WP_174139441.1">
    <property type="nucleotide sequence ID" value="NZ_JABUFE010000011.1"/>
</dbReference>
<proteinExistence type="predicted"/>
<reference evidence="3 4" key="1">
    <citation type="submission" date="2020-06" db="EMBL/GenBank/DDBJ databases">
        <title>Sulfitobacter algicola sp. nov., isolated from green algae.</title>
        <authorList>
            <person name="Wang C."/>
        </authorList>
    </citation>
    <scope>NUCLEOTIDE SEQUENCE [LARGE SCALE GENOMIC DNA]</scope>
    <source>
        <strain evidence="3 4">1151</strain>
    </source>
</reference>
<feature type="transmembrane region" description="Helical" evidence="2">
    <location>
        <begin position="48"/>
        <end position="64"/>
    </location>
</feature>
<gene>
    <name evidence="3" type="ORF">HRQ87_15960</name>
</gene>